<gene>
    <name evidence="2" type="ORF">ZEAMMB73_Zm00001d003943</name>
</gene>
<dbReference type="EMBL" id="CM007648">
    <property type="protein sequence ID" value="ONM18031.1"/>
    <property type="molecule type" value="Genomic_DNA"/>
</dbReference>
<organism evidence="2">
    <name type="scientific">Zea mays</name>
    <name type="common">Maize</name>
    <dbReference type="NCBI Taxonomy" id="4577"/>
    <lineage>
        <taxon>Eukaryota</taxon>
        <taxon>Viridiplantae</taxon>
        <taxon>Streptophyta</taxon>
        <taxon>Embryophyta</taxon>
        <taxon>Tracheophyta</taxon>
        <taxon>Spermatophyta</taxon>
        <taxon>Magnoliopsida</taxon>
        <taxon>Liliopsida</taxon>
        <taxon>Poales</taxon>
        <taxon>Poaceae</taxon>
        <taxon>PACMAD clade</taxon>
        <taxon>Panicoideae</taxon>
        <taxon>Andropogonodae</taxon>
        <taxon>Andropogoneae</taxon>
        <taxon>Tripsacinae</taxon>
        <taxon>Zea</taxon>
    </lineage>
</organism>
<reference evidence="2" key="1">
    <citation type="submission" date="2015-12" db="EMBL/GenBank/DDBJ databases">
        <title>Update maize B73 reference genome by single molecule sequencing technologies.</title>
        <authorList>
            <consortium name="Maize Genome Sequencing Project"/>
            <person name="Ware D."/>
        </authorList>
    </citation>
    <scope>NUCLEOTIDE SEQUENCE [LARGE SCALE GENOMIC DNA]</scope>
    <source>
        <tissue evidence="2">Seedling</tissue>
    </source>
</reference>
<protein>
    <submittedName>
        <fullName evidence="2">Uncharacterized protein</fullName>
    </submittedName>
</protein>
<feature type="region of interest" description="Disordered" evidence="1">
    <location>
        <begin position="1"/>
        <end position="49"/>
    </location>
</feature>
<name>A0A1D6ECI6_MAIZE</name>
<sequence length="129" mass="13694">MRAATLAQQPCAPAPAPTPAAMRAAAPDHARSSPPRDGSQWRQKRVPTGKSCAWASLEVDANDRRRAASPSSRMAVVGTARGKGLLRRAWCFLAVLGDTMATAVMARTGEWNGRRGRAVLSTRSEAIIG</sequence>
<dbReference type="AlphaFoldDB" id="A0A1D6ECI6"/>
<evidence type="ECO:0000256" key="1">
    <source>
        <dbReference type="SAM" id="MobiDB-lite"/>
    </source>
</evidence>
<dbReference type="InParanoid" id="A0A1D6ECI6"/>
<evidence type="ECO:0000313" key="2">
    <source>
        <dbReference type="EMBL" id="ONM18031.1"/>
    </source>
</evidence>
<feature type="compositionally biased region" description="Low complexity" evidence="1">
    <location>
        <begin position="1"/>
        <end position="11"/>
    </location>
</feature>
<proteinExistence type="predicted"/>
<accession>A0A1D6ECI6</accession>